<dbReference type="EMBL" id="CP000746">
    <property type="protein sequence ID" value="ABR74178.1"/>
    <property type="molecule type" value="Genomic_DNA"/>
</dbReference>
<proteinExistence type="predicted"/>
<dbReference type="CDD" id="cd14847">
    <property type="entry name" value="DD-carboxypeptidase_like"/>
    <property type="match status" value="1"/>
</dbReference>
<evidence type="ECO:0000313" key="2">
    <source>
        <dbReference type="EMBL" id="ABR74178.1"/>
    </source>
</evidence>
<dbReference type="InterPro" id="IPR003709">
    <property type="entry name" value="VanY-like_core_dom"/>
</dbReference>
<accession>A6VMI1</accession>
<dbReference type="KEGG" id="asu:Asuc_0808"/>
<dbReference type="GO" id="GO:0006508">
    <property type="term" value="P:proteolysis"/>
    <property type="evidence" value="ECO:0007669"/>
    <property type="project" value="InterPro"/>
</dbReference>
<dbReference type="InterPro" id="IPR052179">
    <property type="entry name" value="DD-CPase-like"/>
</dbReference>
<gene>
    <name evidence="2" type="ordered locus">Asuc_0808</name>
</gene>
<keyword evidence="2" id="KW-0121">Carboxypeptidase</keyword>
<reference evidence="3" key="1">
    <citation type="journal article" date="2010" name="BMC Genomics">
        <title>A genomic perspective on the potential of Actinobacillus succinogenes for industrial succinate production.</title>
        <authorList>
            <person name="McKinlay J.B."/>
            <person name="Laivenieks M."/>
            <person name="Schindler B.D."/>
            <person name="McKinlay A.A."/>
            <person name="Siddaramappa S."/>
            <person name="Challacombe J.F."/>
            <person name="Lowry S.R."/>
            <person name="Clum A."/>
            <person name="Lapidus A.L."/>
            <person name="Burkhart K.B."/>
            <person name="Harkins V."/>
            <person name="Vieille C."/>
        </authorList>
    </citation>
    <scope>NUCLEOTIDE SEQUENCE [LARGE SCALE GENOMIC DNA]</scope>
    <source>
        <strain evidence="3">ATCC 55618 / DSM 22257 / CCUG 43843 / 130Z</strain>
    </source>
</reference>
<keyword evidence="2" id="KW-0645">Protease</keyword>
<dbReference type="PANTHER" id="PTHR34385">
    <property type="entry name" value="D-ALANYL-D-ALANINE CARBOXYPEPTIDASE"/>
    <property type="match status" value="1"/>
</dbReference>
<dbReference type="PANTHER" id="PTHR34385:SF1">
    <property type="entry name" value="PEPTIDOGLYCAN L-ALANYL-D-GLUTAMATE ENDOPEPTIDASE CWLK"/>
    <property type="match status" value="1"/>
</dbReference>
<dbReference type="eggNOG" id="COG1876">
    <property type="taxonomic scope" value="Bacteria"/>
</dbReference>
<keyword evidence="3" id="KW-1185">Reference proteome</keyword>
<protein>
    <submittedName>
        <fullName evidence="2">Peptidase M15B and M15C DD-carboxypeptidase VanY/endolysin</fullName>
    </submittedName>
</protein>
<sequence length="226" mass="26022">MKLTPEQLTGKVRTHLVSLPCLYSPNHFLQAQTVRAFQALQKSAVENGFNLQPASSFRDFQRQQSIWNGKFNGERKVHDDYGNAINLTALSDWEKCQAILRWSALPGASRHHWGTEIDFWDPDLIPEEQSLQLEPWEYEQGGYFADLTAWLADNLAKFDFALPFMQSQKPLEVGREPWHLSYLPLAEQAKKQFNCEVLIAGWQNEEIGGKDCLITHLDEIFARFIV</sequence>
<feature type="domain" description="D-alanyl-D-alanine carboxypeptidase-like core" evidence="1">
    <location>
        <begin position="27"/>
        <end position="184"/>
    </location>
</feature>
<dbReference type="RefSeq" id="WP_012072556.1">
    <property type="nucleotide sequence ID" value="NC_009655.1"/>
</dbReference>
<dbReference type="Proteomes" id="UP000001114">
    <property type="component" value="Chromosome"/>
</dbReference>
<dbReference type="HOGENOM" id="CLU_081855_0_0_6"/>
<keyword evidence="2" id="KW-0378">Hydrolase</keyword>
<dbReference type="Gene3D" id="3.30.1380.10">
    <property type="match status" value="1"/>
</dbReference>
<name>A6VMI1_ACTSZ</name>
<dbReference type="AlphaFoldDB" id="A6VMI1"/>
<dbReference type="STRING" id="339671.Asuc_0808"/>
<dbReference type="GO" id="GO:0004180">
    <property type="term" value="F:carboxypeptidase activity"/>
    <property type="evidence" value="ECO:0007669"/>
    <property type="project" value="UniProtKB-KW"/>
</dbReference>
<dbReference type="OrthoDB" id="9792074at2"/>
<dbReference type="InterPro" id="IPR009045">
    <property type="entry name" value="Zn_M74/Hedgehog-like"/>
</dbReference>
<evidence type="ECO:0000313" key="3">
    <source>
        <dbReference type="Proteomes" id="UP000001114"/>
    </source>
</evidence>
<organism evidence="2 3">
    <name type="scientific">Actinobacillus succinogenes (strain ATCC 55618 / DSM 22257 / CCUG 43843 / 130Z)</name>
    <dbReference type="NCBI Taxonomy" id="339671"/>
    <lineage>
        <taxon>Bacteria</taxon>
        <taxon>Pseudomonadati</taxon>
        <taxon>Pseudomonadota</taxon>
        <taxon>Gammaproteobacteria</taxon>
        <taxon>Pasteurellales</taxon>
        <taxon>Pasteurellaceae</taxon>
        <taxon>Actinobacillus</taxon>
    </lineage>
</organism>
<evidence type="ECO:0000259" key="1">
    <source>
        <dbReference type="Pfam" id="PF02557"/>
    </source>
</evidence>
<dbReference type="Pfam" id="PF02557">
    <property type="entry name" value="VanY"/>
    <property type="match status" value="1"/>
</dbReference>
<dbReference type="SUPFAM" id="SSF55166">
    <property type="entry name" value="Hedgehog/DD-peptidase"/>
    <property type="match status" value="1"/>
</dbReference>